<dbReference type="InterPro" id="IPR027417">
    <property type="entry name" value="P-loop_NTPase"/>
</dbReference>
<dbReference type="EMBL" id="AWQS01000007">
    <property type="protein sequence ID" value="EWT07657.1"/>
    <property type="molecule type" value="Genomic_DNA"/>
</dbReference>
<evidence type="ECO:0000313" key="2">
    <source>
        <dbReference type="Proteomes" id="UP000019494"/>
    </source>
</evidence>
<proteinExistence type="predicted"/>
<dbReference type="GO" id="GO:0009898">
    <property type="term" value="C:cytoplasmic side of plasma membrane"/>
    <property type="evidence" value="ECO:0007669"/>
    <property type="project" value="TreeGrafter"/>
</dbReference>
<dbReference type="GO" id="GO:0016887">
    <property type="term" value="F:ATP hydrolysis activity"/>
    <property type="evidence" value="ECO:0007669"/>
    <property type="project" value="TreeGrafter"/>
</dbReference>
<dbReference type="GO" id="GO:0005524">
    <property type="term" value="F:ATP binding"/>
    <property type="evidence" value="ECO:0007669"/>
    <property type="project" value="TreeGrafter"/>
</dbReference>
<dbReference type="AlphaFoldDB" id="W9GRI8"/>
<dbReference type="InterPro" id="IPR050625">
    <property type="entry name" value="ParA/MinD_ATPase"/>
</dbReference>
<dbReference type="GO" id="GO:0051782">
    <property type="term" value="P:negative regulation of cell division"/>
    <property type="evidence" value="ECO:0007669"/>
    <property type="project" value="TreeGrafter"/>
</dbReference>
<comment type="caution">
    <text evidence="1">The sequence shown here is derived from an EMBL/GenBank/DDBJ whole genome shotgun (WGS) entry which is preliminary data.</text>
</comment>
<evidence type="ECO:0000313" key="1">
    <source>
        <dbReference type="EMBL" id="EWT07657.1"/>
    </source>
</evidence>
<dbReference type="RefSeq" id="WP_034712751.1">
    <property type="nucleotide sequence ID" value="NZ_AWQS01000007.1"/>
</dbReference>
<organism evidence="1 2">
    <name type="scientific">Intrasporangium chromatireducens Q5-1</name>
    <dbReference type="NCBI Taxonomy" id="584657"/>
    <lineage>
        <taxon>Bacteria</taxon>
        <taxon>Bacillati</taxon>
        <taxon>Actinomycetota</taxon>
        <taxon>Actinomycetes</taxon>
        <taxon>Micrococcales</taxon>
        <taxon>Intrasporangiaceae</taxon>
        <taxon>Intrasporangium</taxon>
    </lineage>
</organism>
<dbReference type="GO" id="GO:0005829">
    <property type="term" value="C:cytosol"/>
    <property type="evidence" value="ECO:0007669"/>
    <property type="project" value="TreeGrafter"/>
</dbReference>
<reference evidence="2" key="1">
    <citation type="submission" date="2013-08" db="EMBL/GenBank/DDBJ databases">
        <title>Intrasporangium oryzae NRRL B-24470.</title>
        <authorList>
            <person name="Liu H."/>
            <person name="Wang G."/>
        </authorList>
    </citation>
    <scope>NUCLEOTIDE SEQUENCE [LARGE SCALE GENOMIC DNA]</scope>
    <source>
        <strain evidence="2">Q5-1</strain>
    </source>
</reference>
<keyword evidence="2" id="KW-1185">Reference proteome</keyword>
<dbReference type="OrthoDB" id="3252838at2"/>
<dbReference type="PANTHER" id="PTHR43384">
    <property type="entry name" value="SEPTUM SITE-DETERMINING PROTEIN MIND HOMOLOG, CHLOROPLASTIC-RELATED"/>
    <property type="match status" value="1"/>
</dbReference>
<name>W9GRI8_9MICO</name>
<dbReference type="Gene3D" id="3.40.50.300">
    <property type="entry name" value="P-loop containing nucleotide triphosphate hydrolases"/>
    <property type="match status" value="1"/>
</dbReference>
<accession>W9GRI8</accession>
<sequence>MGQIIAVVPASGGVGATSLGAALAVRACAAGRSAVAVDLDPWSGGLDVTFGLEQEPGWRWDQLREASGIVDGERLAARLPSVLGVPVLAMPTPGGVVGTDAQLNPTAWVERVPDVLAGLADAHDVTVVDACRDERVLQVVVAEADAVVVVVGTRTPELAAAAAVLPALQALGADPWVVLRGPGAGELEDIIIDELDVEVVGVLGEDGKLAGEVAEGVPPGHRGRGPVVALADRLLLRLVTVAELGRTA</sequence>
<dbReference type="PANTHER" id="PTHR43384:SF11">
    <property type="entry name" value="SEPTUM SITE DETERMINING PROTEIN"/>
    <property type="match status" value="1"/>
</dbReference>
<protein>
    <submittedName>
        <fullName evidence="1">Uncharacterized protein</fullName>
    </submittedName>
</protein>
<gene>
    <name evidence="1" type="ORF">N864_03280</name>
</gene>
<dbReference type="SUPFAM" id="SSF52540">
    <property type="entry name" value="P-loop containing nucleoside triphosphate hydrolases"/>
    <property type="match status" value="1"/>
</dbReference>
<dbReference type="Proteomes" id="UP000019494">
    <property type="component" value="Unassembled WGS sequence"/>
</dbReference>